<protein>
    <submittedName>
        <fullName evidence="3">60S ribosomal protein L23</fullName>
    </submittedName>
</protein>
<evidence type="ECO:0000313" key="3">
    <source>
        <dbReference type="WBParaSite" id="NBR_0002168101-mRNA-1"/>
    </source>
</evidence>
<sequence length="86" mass="9595">MTVKSVDPKEFKTRAKPENAISVAVRLKNSSAKYRRRYGDIGGAQGMGDVNRYVKVRARLPPRSGRTPENPLGWITVVVVCRGPRK</sequence>
<dbReference type="EMBL" id="UYSL01026706">
    <property type="protein sequence ID" value="VDL85874.1"/>
    <property type="molecule type" value="Genomic_DNA"/>
</dbReference>
<accession>A0A0N4YWQ9</accession>
<dbReference type="AlphaFoldDB" id="A0A0N4YWQ9"/>
<dbReference type="Proteomes" id="UP000271162">
    <property type="component" value="Unassembled WGS sequence"/>
</dbReference>
<evidence type="ECO:0000313" key="1">
    <source>
        <dbReference type="EMBL" id="VDL85874.1"/>
    </source>
</evidence>
<reference evidence="1 2" key="2">
    <citation type="submission" date="2018-11" db="EMBL/GenBank/DDBJ databases">
        <authorList>
            <consortium name="Pathogen Informatics"/>
        </authorList>
    </citation>
    <scope>NUCLEOTIDE SEQUENCE [LARGE SCALE GENOMIC DNA]</scope>
</reference>
<gene>
    <name evidence="1" type="ORF">NBR_LOCUS21682</name>
</gene>
<dbReference type="WBParaSite" id="NBR_0002168101-mRNA-1">
    <property type="protein sequence ID" value="NBR_0002168101-mRNA-1"/>
    <property type="gene ID" value="NBR_0002168101"/>
</dbReference>
<organism evidence="3">
    <name type="scientific">Nippostrongylus brasiliensis</name>
    <name type="common">Rat hookworm</name>
    <dbReference type="NCBI Taxonomy" id="27835"/>
    <lineage>
        <taxon>Eukaryota</taxon>
        <taxon>Metazoa</taxon>
        <taxon>Ecdysozoa</taxon>
        <taxon>Nematoda</taxon>
        <taxon>Chromadorea</taxon>
        <taxon>Rhabditida</taxon>
        <taxon>Rhabditina</taxon>
        <taxon>Rhabditomorpha</taxon>
        <taxon>Strongyloidea</taxon>
        <taxon>Heligmosomidae</taxon>
        <taxon>Nippostrongylus</taxon>
    </lineage>
</organism>
<proteinExistence type="predicted"/>
<evidence type="ECO:0000313" key="2">
    <source>
        <dbReference type="Proteomes" id="UP000271162"/>
    </source>
</evidence>
<reference evidence="3" key="1">
    <citation type="submission" date="2017-02" db="UniProtKB">
        <authorList>
            <consortium name="WormBaseParasite"/>
        </authorList>
    </citation>
    <scope>IDENTIFICATION</scope>
</reference>
<keyword evidence="2" id="KW-1185">Reference proteome</keyword>
<name>A0A0N4YWQ9_NIPBR</name>